<dbReference type="EMBL" id="RHIB01000001">
    <property type="protein sequence ID" value="RNA69200.1"/>
    <property type="molecule type" value="Genomic_DNA"/>
</dbReference>
<dbReference type="OrthoDB" id="2973066at2"/>
<comment type="caution">
    <text evidence="1">The sequence shown here is derived from an EMBL/GenBank/DDBJ whole genome shotgun (WGS) entry which is preliminary data.</text>
</comment>
<keyword evidence="2" id="KW-1185">Reference proteome</keyword>
<protein>
    <recommendedName>
        <fullName evidence="3">RNA polymerase sigma factor 70 region 1.1 domain-containing protein</fullName>
    </recommendedName>
</protein>
<evidence type="ECO:0000313" key="2">
    <source>
        <dbReference type="Proteomes" id="UP000278746"/>
    </source>
</evidence>
<evidence type="ECO:0000313" key="1">
    <source>
        <dbReference type="EMBL" id="RNA69200.1"/>
    </source>
</evidence>
<reference evidence="1 2" key="1">
    <citation type="submission" date="2018-10" db="EMBL/GenBank/DDBJ databases">
        <title>Bacillus Keqinensis sp. nov., a moderately halophilic bacterium isolated from a saline-alkaline lake.</title>
        <authorList>
            <person name="Wang H."/>
        </authorList>
    </citation>
    <scope>NUCLEOTIDE SEQUENCE [LARGE SCALE GENOMIC DNA]</scope>
    <source>
        <strain evidence="1 2">KQ-3</strain>
    </source>
</reference>
<dbReference type="Proteomes" id="UP000278746">
    <property type="component" value="Unassembled WGS sequence"/>
</dbReference>
<sequence>MTRQELITELEEKKYTEILELIEDAEKGRIDELELAESLGLLYDTRLNDAVIAYLKEQGVEIIYVNEDTPLEEE</sequence>
<dbReference type="RefSeq" id="WP_122896721.1">
    <property type="nucleotide sequence ID" value="NZ_RHIB01000001.1"/>
</dbReference>
<organism evidence="1 2">
    <name type="scientific">Alteribacter keqinensis</name>
    <dbReference type="NCBI Taxonomy" id="2483800"/>
    <lineage>
        <taxon>Bacteria</taxon>
        <taxon>Bacillati</taxon>
        <taxon>Bacillota</taxon>
        <taxon>Bacilli</taxon>
        <taxon>Bacillales</taxon>
        <taxon>Bacillaceae</taxon>
        <taxon>Alteribacter</taxon>
    </lineage>
</organism>
<proteinExistence type="predicted"/>
<dbReference type="AlphaFoldDB" id="A0A3M7TU94"/>
<name>A0A3M7TU94_9BACI</name>
<evidence type="ECO:0008006" key="3">
    <source>
        <dbReference type="Google" id="ProtNLM"/>
    </source>
</evidence>
<accession>A0A3M7TU94</accession>
<gene>
    <name evidence="1" type="ORF">EBO34_04420</name>
</gene>